<feature type="compositionally biased region" description="Pro residues" evidence="1">
    <location>
        <begin position="1170"/>
        <end position="1181"/>
    </location>
</feature>
<accession>A0A427YP12</accession>
<feature type="compositionally biased region" description="Low complexity" evidence="1">
    <location>
        <begin position="623"/>
        <end position="635"/>
    </location>
</feature>
<feature type="compositionally biased region" description="Acidic residues" evidence="1">
    <location>
        <begin position="486"/>
        <end position="498"/>
    </location>
</feature>
<feature type="compositionally biased region" description="Low complexity" evidence="1">
    <location>
        <begin position="560"/>
        <end position="580"/>
    </location>
</feature>
<feature type="region of interest" description="Disordered" evidence="1">
    <location>
        <begin position="850"/>
        <end position="874"/>
    </location>
</feature>
<feature type="compositionally biased region" description="Low complexity" evidence="1">
    <location>
        <begin position="1"/>
        <end position="12"/>
    </location>
</feature>
<organism evidence="2 3">
    <name type="scientific">Saitozyma podzolica</name>
    <dbReference type="NCBI Taxonomy" id="1890683"/>
    <lineage>
        <taxon>Eukaryota</taxon>
        <taxon>Fungi</taxon>
        <taxon>Dikarya</taxon>
        <taxon>Basidiomycota</taxon>
        <taxon>Agaricomycotina</taxon>
        <taxon>Tremellomycetes</taxon>
        <taxon>Tremellales</taxon>
        <taxon>Trimorphomycetaceae</taxon>
        <taxon>Saitozyma</taxon>
    </lineage>
</organism>
<sequence>MSSATASTPKSAPTRHRRKPTAENWDDDFEFALPSRPTSNAASNSKPKDVAKDEDGHGGDDSGRRIARRRSSPTENWAEDGWDDSPPGPSRLSYHARHPKQSTPTPLNLGPGSLQPPRLSPSPTSPLPSPDARSPNSSTPHSSHSTIATRPLLPSAINGAQRSRSGSGSAATSKHKLIKRHPSTGFISVPSAQSWDESPSPDGSPAGLYPSKALYHSKSTEQMPPPPVPFGISKVMGRSKSRSQMRGGDDEHDLEGLPMSPSMDDIRGGQGKKRGFWERMSGMPSKSGTASTLVPTEQRRRRSSSVGTRMPSDAAQHPPIPPLPPLPPLPPNLRSPSAASATSSSSVNSAASSLKNGPVSAITSMLRRSSSSLSKRSKDSSKTPRPAYQSASRIHKASSSSLQNNAVSPPLPVQRSRSPRESPVLPSSSSFSRGFHLPSPLPQSPYNRSSSAPPVAKVGLGVPSLPHSPSFHETTPGRHKLAWDTSDSETEPEGDDVDVDRTPRRRKKIRPVSALPAPRTRSAWDGEEWQGFPLPDSNSRQPSASSVIPVPDMPSPRPPSSASSGFAATTTSTLRRLGSLSKKHGRRLSGGWKFGTTSSTSSNESKKRDSALEPVLGSPSKPSRPLLPTAPTAPSTVQATKLPVLESKSVGEPVISEAQRKAEKQRRRQSWNDFVIPRNVLEKQKGLKENIGAVKMFAGGIETLRSLLDAHAEVREKVTQSGKDRDLSLFAQLEREFAQYWEMATVLIEVGSTGQSALQSAQSSPTRSRRVTLASDEAKAMGNMMHSASGRSGDLLALTPRKTSLPDSQDMGDSGPPRISPPDQWRASTGRQDLSKRQLEVLRTMLRTPVSDPARPTLGSRQSSAISTVSARSAQSEMLPAATATMRHASRLFPPVRTDTERSDASQTRIRLPSDESTYVVPSANYPTEGAGGLSRQLKRRSSKAGLAGLKDFLRGLRNQRSTSDEKGTRTPSKLGLPNGLARNPSDTSNATSASRHPSPPASPTSPTTDTLGRGEQVLYPTSRSTFSALGPPSQRKVRNPSPTKDEAKRPSIRNIFRTSSGNWSELVRGDKERKEKEAGRNGDPSDGKPSTDETTDTRKATLPPTMRHVPLGSTAPRTAPPRPSADWPGSGNDAMPGLGLSQVDEGSRDETVRPSRKSRIVGLGWPDEALPPVPGTPPGLPREREPPTSPTSPIWAGFPKQASTSPTRTRQRDTKTVPDSPEMISANRISPGEDGGAYRTQEKQKQKSGVTGNAEDVVVALTPENLPVLLEYLRQCEGKLKEWRVRAEAISNV</sequence>
<feature type="compositionally biased region" description="Pro residues" evidence="1">
    <location>
        <begin position="118"/>
        <end position="129"/>
    </location>
</feature>
<feature type="compositionally biased region" description="Polar residues" evidence="1">
    <location>
        <begin position="859"/>
        <end position="874"/>
    </location>
</feature>
<feature type="compositionally biased region" description="Polar residues" evidence="1">
    <location>
        <begin position="36"/>
        <end position="45"/>
    </location>
</feature>
<feature type="compositionally biased region" description="Basic and acidic residues" evidence="1">
    <location>
        <begin position="1068"/>
        <end position="1100"/>
    </location>
</feature>
<dbReference type="Proteomes" id="UP000279259">
    <property type="component" value="Unassembled WGS sequence"/>
</dbReference>
<keyword evidence="3" id="KW-1185">Reference proteome</keyword>
<feature type="compositionally biased region" description="Polar residues" evidence="1">
    <location>
        <begin position="536"/>
        <end position="546"/>
    </location>
</feature>
<protein>
    <submittedName>
        <fullName evidence="2">Uncharacterized protein</fullName>
    </submittedName>
</protein>
<dbReference type="OrthoDB" id="2596978at2759"/>
<feature type="compositionally biased region" description="Basic and acidic residues" evidence="1">
    <location>
        <begin position="46"/>
        <end position="64"/>
    </location>
</feature>
<feature type="region of interest" description="Disordered" evidence="1">
    <location>
        <begin position="784"/>
        <end position="832"/>
    </location>
</feature>
<feature type="compositionally biased region" description="Polar residues" evidence="1">
    <location>
        <begin position="284"/>
        <end position="295"/>
    </location>
</feature>
<evidence type="ECO:0000313" key="3">
    <source>
        <dbReference type="Proteomes" id="UP000279259"/>
    </source>
</evidence>
<feature type="compositionally biased region" description="Low complexity" evidence="1">
    <location>
        <begin position="421"/>
        <end position="438"/>
    </location>
</feature>
<feature type="compositionally biased region" description="Low complexity" evidence="1">
    <location>
        <begin position="335"/>
        <end position="353"/>
    </location>
</feature>
<feature type="compositionally biased region" description="Low complexity" evidence="1">
    <location>
        <begin position="364"/>
        <end position="374"/>
    </location>
</feature>
<feature type="compositionally biased region" description="Pro residues" evidence="1">
    <location>
        <begin position="318"/>
        <end position="333"/>
    </location>
</feature>
<feature type="compositionally biased region" description="Low complexity" evidence="1">
    <location>
        <begin position="134"/>
        <end position="146"/>
    </location>
</feature>
<feature type="compositionally biased region" description="Low complexity" evidence="1">
    <location>
        <begin position="159"/>
        <end position="172"/>
    </location>
</feature>
<comment type="caution">
    <text evidence="2">The sequence shown here is derived from an EMBL/GenBank/DDBJ whole genome shotgun (WGS) entry which is preliminary data.</text>
</comment>
<proteinExistence type="predicted"/>
<feature type="region of interest" description="Disordered" evidence="1">
    <location>
        <begin position="1"/>
        <end position="644"/>
    </location>
</feature>
<feature type="region of interest" description="Disordered" evidence="1">
    <location>
        <begin position="891"/>
        <end position="1255"/>
    </location>
</feature>
<reference evidence="2 3" key="1">
    <citation type="submission" date="2018-11" db="EMBL/GenBank/DDBJ databases">
        <title>Genome sequence of Saitozyma podzolica DSM 27192.</title>
        <authorList>
            <person name="Aliyu H."/>
            <person name="Gorte O."/>
            <person name="Ochsenreither K."/>
        </authorList>
    </citation>
    <scope>NUCLEOTIDE SEQUENCE [LARGE SCALE GENOMIC DNA]</scope>
    <source>
        <strain evidence="2 3">DSM 27192</strain>
    </source>
</reference>
<dbReference type="EMBL" id="RSCD01000005">
    <property type="protein sequence ID" value="RSH92823.1"/>
    <property type="molecule type" value="Genomic_DNA"/>
</dbReference>
<feature type="compositionally biased region" description="Basic residues" evidence="1">
    <location>
        <begin position="173"/>
        <end position="182"/>
    </location>
</feature>
<gene>
    <name evidence="2" type="ORF">EHS25_008269</name>
</gene>
<evidence type="ECO:0000256" key="1">
    <source>
        <dbReference type="SAM" id="MobiDB-lite"/>
    </source>
</evidence>
<evidence type="ECO:0000313" key="2">
    <source>
        <dbReference type="EMBL" id="RSH92823.1"/>
    </source>
</evidence>
<name>A0A427YP12_9TREE</name>